<dbReference type="PANTHER" id="PTHR22939">
    <property type="entry name" value="SERINE PROTEASE FAMILY S1C HTRA-RELATED"/>
    <property type="match status" value="1"/>
</dbReference>
<reference evidence="2 3" key="1">
    <citation type="submission" date="2018-07" db="EMBL/GenBank/DDBJ databases">
        <title>Venubactetium sediminum gen. nov., sp. nov., isolated from a marine solar saltern.</title>
        <authorList>
            <person name="Wang S."/>
        </authorList>
    </citation>
    <scope>NUCLEOTIDE SEQUENCE [LARGE SCALE GENOMIC DNA]</scope>
    <source>
        <strain evidence="2 3">WD2A32</strain>
    </source>
</reference>
<sequence>MLFRRLAWVLAVLLAITGCAPEDPLDTPAHAPLLRDKRPTEPIELKELRIDLRPGEAIGEYRWSLGLCRDTDDRLLWGSKVQADVADGWPLLAERAFRDNGYRMSGDPDNLFAGVSLYTRDPTYQLGARVVDLRMDVCDHQGWLSGAQLNVQSGKAWMRVEWSVFSVVQRRVIFTKTLTGQGILESGRLEGLQRLVDYAFEDSARRLAADEEFYATVTQAPPRPDEVRTSWIPLHIRKWPPFETPLTTRSEIIRESVVSIGSESSGHGSGFFVAPSLILTNAHVVRGNERVPIIFPSGRQVAGDVLRVHRPRDVALVRVEEAGYLPLPIRTRRVEPGEDVFAVGSPFMTQLKGTISRGSVSAYRQNSRGLRDIQADVDTHPGNSGGPLLDRHGNIVGLTYAGFADTPRRSSIGINLFIPIDDALRKLRVRLGLPDSELGEKRGIVMP</sequence>
<dbReference type="Proteomes" id="UP000253941">
    <property type="component" value="Unassembled WGS sequence"/>
</dbReference>
<dbReference type="PANTHER" id="PTHR22939:SF129">
    <property type="entry name" value="SERINE PROTEASE HTRA2, MITOCHONDRIAL"/>
    <property type="match status" value="1"/>
</dbReference>
<accession>A0A369TDC8</accession>
<protein>
    <submittedName>
        <fullName evidence="2">Serine protease</fullName>
    </submittedName>
</protein>
<keyword evidence="2" id="KW-0378">Hydrolase</keyword>
<dbReference type="SUPFAM" id="SSF50494">
    <property type="entry name" value="Trypsin-like serine proteases"/>
    <property type="match status" value="1"/>
</dbReference>
<dbReference type="PRINTS" id="PR00834">
    <property type="entry name" value="PROTEASES2C"/>
</dbReference>
<name>A0A369TDC8_9PROT</name>
<organism evidence="2 3">
    <name type="scientific">Ferruginivarius sediminum</name>
    <dbReference type="NCBI Taxonomy" id="2661937"/>
    <lineage>
        <taxon>Bacteria</taxon>
        <taxon>Pseudomonadati</taxon>
        <taxon>Pseudomonadota</taxon>
        <taxon>Alphaproteobacteria</taxon>
        <taxon>Rhodospirillales</taxon>
        <taxon>Rhodospirillaceae</taxon>
        <taxon>Ferruginivarius</taxon>
    </lineage>
</organism>
<dbReference type="InterPro" id="IPR009003">
    <property type="entry name" value="Peptidase_S1_PA"/>
</dbReference>
<dbReference type="AlphaFoldDB" id="A0A369TDC8"/>
<dbReference type="GO" id="GO:0004252">
    <property type="term" value="F:serine-type endopeptidase activity"/>
    <property type="evidence" value="ECO:0007669"/>
    <property type="project" value="InterPro"/>
</dbReference>
<evidence type="ECO:0000313" key="3">
    <source>
        <dbReference type="Proteomes" id="UP000253941"/>
    </source>
</evidence>
<dbReference type="InterPro" id="IPR001940">
    <property type="entry name" value="Peptidase_S1C"/>
</dbReference>
<keyword evidence="3" id="KW-1185">Reference proteome</keyword>
<feature type="signal peptide" evidence="1">
    <location>
        <begin position="1"/>
        <end position="20"/>
    </location>
</feature>
<dbReference type="Pfam" id="PF13365">
    <property type="entry name" value="Trypsin_2"/>
    <property type="match status" value="1"/>
</dbReference>
<comment type="caution">
    <text evidence="2">The sequence shown here is derived from an EMBL/GenBank/DDBJ whole genome shotgun (WGS) entry which is preliminary data.</text>
</comment>
<dbReference type="Gene3D" id="2.40.10.10">
    <property type="entry name" value="Trypsin-like serine proteases"/>
    <property type="match status" value="2"/>
</dbReference>
<dbReference type="InterPro" id="IPR043504">
    <property type="entry name" value="Peptidase_S1_PA_chymotrypsin"/>
</dbReference>
<gene>
    <name evidence="2" type="ORF">DRB17_02230</name>
</gene>
<evidence type="ECO:0000256" key="1">
    <source>
        <dbReference type="SAM" id="SignalP"/>
    </source>
</evidence>
<proteinExistence type="predicted"/>
<feature type="chain" id="PRO_5016785917" evidence="1">
    <location>
        <begin position="21"/>
        <end position="447"/>
    </location>
</feature>
<evidence type="ECO:0000313" key="2">
    <source>
        <dbReference type="EMBL" id="RDD63290.1"/>
    </source>
</evidence>
<keyword evidence="1" id="KW-0732">Signal</keyword>
<dbReference type="EMBL" id="QPMH01000002">
    <property type="protein sequence ID" value="RDD63290.1"/>
    <property type="molecule type" value="Genomic_DNA"/>
</dbReference>
<dbReference type="PROSITE" id="PS51257">
    <property type="entry name" value="PROKAR_LIPOPROTEIN"/>
    <property type="match status" value="1"/>
</dbReference>
<dbReference type="RefSeq" id="WP_114580546.1">
    <property type="nucleotide sequence ID" value="NZ_QPMH01000002.1"/>
</dbReference>
<dbReference type="GO" id="GO:0006508">
    <property type="term" value="P:proteolysis"/>
    <property type="evidence" value="ECO:0007669"/>
    <property type="project" value="UniProtKB-KW"/>
</dbReference>
<keyword evidence="2" id="KW-0645">Protease</keyword>